<evidence type="ECO:0000313" key="3">
    <source>
        <dbReference type="Proteomes" id="UP001157006"/>
    </source>
</evidence>
<protein>
    <submittedName>
        <fullName evidence="2">Uncharacterized protein</fullName>
    </submittedName>
</protein>
<accession>A0AAV0Z3C2</accession>
<keyword evidence="3" id="KW-1185">Reference proteome</keyword>
<gene>
    <name evidence="2" type="ORF">VFH_I071000</name>
</gene>
<proteinExistence type="predicted"/>
<organism evidence="2 3">
    <name type="scientific">Vicia faba</name>
    <name type="common">Broad bean</name>
    <name type="synonym">Faba vulgaris</name>
    <dbReference type="NCBI Taxonomy" id="3906"/>
    <lineage>
        <taxon>Eukaryota</taxon>
        <taxon>Viridiplantae</taxon>
        <taxon>Streptophyta</taxon>
        <taxon>Embryophyta</taxon>
        <taxon>Tracheophyta</taxon>
        <taxon>Spermatophyta</taxon>
        <taxon>Magnoliopsida</taxon>
        <taxon>eudicotyledons</taxon>
        <taxon>Gunneridae</taxon>
        <taxon>Pentapetalae</taxon>
        <taxon>rosids</taxon>
        <taxon>fabids</taxon>
        <taxon>Fabales</taxon>
        <taxon>Fabaceae</taxon>
        <taxon>Papilionoideae</taxon>
        <taxon>50 kb inversion clade</taxon>
        <taxon>NPAAA clade</taxon>
        <taxon>Hologalegina</taxon>
        <taxon>IRL clade</taxon>
        <taxon>Fabeae</taxon>
        <taxon>Vicia</taxon>
    </lineage>
</organism>
<reference evidence="2 3" key="1">
    <citation type="submission" date="2023-01" db="EMBL/GenBank/DDBJ databases">
        <authorList>
            <person name="Kreplak J."/>
        </authorList>
    </citation>
    <scope>NUCLEOTIDE SEQUENCE [LARGE SCALE GENOMIC DNA]</scope>
</reference>
<evidence type="ECO:0000313" key="2">
    <source>
        <dbReference type="EMBL" id="CAI8593030.1"/>
    </source>
</evidence>
<feature type="region of interest" description="Disordered" evidence="1">
    <location>
        <begin position="83"/>
        <end position="104"/>
    </location>
</feature>
<feature type="compositionally biased region" description="Polar residues" evidence="1">
    <location>
        <begin position="92"/>
        <end position="102"/>
    </location>
</feature>
<dbReference type="Proteomes" id="UP001157006">
    <property type="component" value="Chromosome 1S"/>
</dbReference>
<dbReference type="AlphaFoldDB" id="A0AAV0Z3C2"/>
<dbReference type="EMBL" id="OX451735">
    <property type="protein sequence ID" value="CAI8593030.1"/>
    <property type="molecule type" value="Genomic_DNA"/>
</dbReference>
<evidence type="ECO:0000256" key="1">
    <source>
        <dbReference type="SAM" id="MobiDB-lite"/>
    </source>
</evidence>
<name>A0AAV0Z3C2_VICFA</name>
<sequence>MLTQPKNYSTRAMVVIYASNVKNAFSLISLGATDLSIQPSSSSISDQHTYSDAAFSILPPTKHLRSTFRLSFSDSVDLHSLISSDPSPPHTAPSQTHFSEPSSMRRHNHLPFSVSSFDFKFRFGFDLRRLRKIDRRQHKLNRGLTKYGAQI</sequence>